<proteinExistence type="predicted"/>
<reference evidence="2" key="1">
    <citation type="submission" date="2014-03" db="EMBL/GenBank/DDBJ databases">
        <title>The Genome Sequence of Puccinia striiformis f. sp. tritici PST-78.</title>
        <authorList>
            <consortium name="The Broad Institute Genome Sequencing Platform"/>
            <person name="Cuomo C."/>
            <person name="Hulbert S."/>
            <person name="Chen X."/>
            <person name="Walker B."/>
            <person name="Young S.K."/>
            <person name="Zeng Q."/>
            <person name="Gargeya S."/>
            <person name="Fitzgerald M."/>
            <person name="Haas B."/>
            <person name="Abouelleil A."/>
            <person name="Alvarado L."/>
            <person name="Arachchi H.M."/>
            <person name="Berlin A.M."/>
            <person name="Chapman S.B."/>
            <person name="Goldberg J."/>
            <person name="Griggs A."/>
            <person name="Gujja S."/>
            <person name="Hansen M."/>
            <person name="Howarth C."/>
            <person name="Imamovic A."/>
            <person name="Larimer J."/>
            <person name="McCowan C."/>
            <person name="Montmayeur A."/>
            <person name="Murphy C."/>
            <person name="Neiman D."/>
            <person name="Pearson M."/>
            <person name="Priest M."/>
            <person name="Roberts A."/>
            <person name="Saif S."/>
            <person name="Shea T."/>
            <person name="Sisk P."/>
            <person name="Sykes S."/>
            <person name="Wortman J."/>
            <person name="Nusbaum C."/>
            <person name="Birren B."/>
        </authorList>
    </citation>
    <scope>NUCLEOTIDE SEQUENCE [LARGE SCALE GENOMIC DNA]</scope>
    <source>
        <strain evidence="2">race PST-78</strain>
    </source>
</reference>
<accession>A0A0L0VCD1</accession>
<protein>
    <recommendedName>
        <fullName evidence="3">DUF4219 domain-containing protein</fullName>
    </recommendedName>
</protein>
<dbReference type="Proteomes" id="UP000054564">
    <property type="component" value="Unassembled WGS sequence"/>
</dbReference>
<sequence>MSCNPGSTIYPDINQNTRSQTVDNSMERINSTILKTALEAIPLLTVDNYSLWKNCIGNMLDLQGLCDSLTAEDGSLTNMKDVVESYKVQLRTIIISKLDSSIHPNVINHENEIKAQDIWTSITSYFASTQPSNRARVFTELFDLAFNPNDVPAFINSVRTINSRLFEIGIDLPKDMIAYLLLKKLPPSLSNISQQITHSDKAITNDLVLDHLRLFNNDQLIISN</sequence>
<evidence type="ECO:0000313" key="2">
    <source>
        <dbReference type="Proteomes" id="UP000054564"/>
    </source>
</evidence>
<dbReference type="STRING" id="1165861.A0A0L0VCD1"/>
<evidence type="ECO:0000313" key="1">
    <source>
        <dbReference type="EMBL" id="KNE96871.1"/>
    </source>
</evidence>
<gene>
    <name evidence="1" type="ORF">PSTG_09855</name>
</gene>
<evidence type="ECO:0008006" key="3">
    <source>
        <dbReference type="Google" id="ProtNLM"/>
    </source>
</evidence>
<dbReference type="OrthoDB" id="2503017at2759"/>
<comment type="caution">
    <text evidence="1">The sequence shown here is derived from an EMBL/GenBank/DDBJ whole genome shotgun (WGS) entry which is preliminary data.</text>
</comment>
<keyword evidence="2" id="KW-1185">Reference proteome</keyword>
<dbReference type="AlphaFoldDB" id="A0A0L0VCD1"/>
<dbReference type="EMBL" id="AJIL01000076">
    <property type="protein sequence ID" value="KNE96871.1"/>
    <property type="molecule type" value="Genomic_DNA"/>
</dbReference>
<name>A0A0L0VCD1_9BASI</name>
<organism evidence="1 2">
    <name type="scientific">Puccinia striiformis f. sp. tritici PST-78</name>
    <dbReference type="NCBI Taxonomy" id="1165861"/>
    <lineage>
        <taxon>Eukaryota</taxon>
        <taxon>Fungi</taxon>
        <taxon>Dikarya</taxon>
        <taxon>Basidiomycota</taxon>
        <taxon>Pucciniomycotina</taxon>
        <taxon>Pucciniomycetes</taxon>
        <taxon>Pucciniales</taxon>
        <taxon>Pucciniaceae</taxon>
        <taxon>Puccinia</taxon>
    </lineage>
</organism>
<dbReference type="Pfam" id="PF14223">
    <property type="entry name" value="Retrotran_gag_2"/>
    <property type="match status" value="1"/>
</dbReference>